<comment type="cofactor">
    <cofactor evidence="1">
        <name>FMN</name>
        <dbReference type="ChEBI" id="CHEBI:58210"/>
    </cofactor>
</comment>
<dbReference type="Pfam" id="PF03060">
    <property type="entry name" value="NMO"/>
    <property type="match status" value="1"/>
</dbReference>
<dbReference type="InterPro" id="IPR004136">
    <property type="entry name" value="NMO"/>
</dbReference>
<dbReference type="SUPFAM" id="SSF51412">
    <property type="entry name" value="Inosine monophosphate dehydrogenase (IMPDH)"/>
    <property type="match status" value="1"/>
</dbReference>
<keyword evidence="6" id="KW-0503">Monooxygenase</keyword>
<evidence type="ECO:0000256" key="3">
    <source>
        <dbReference type="ARBA" id="ARBA00022630"/>
    </source>
</evidence>
<dbReference type="PANTHER" id="PTHR42747:SF3">
    <property type="entry name" value="NITRONATE MONOOXYGENASE-RELATED"/>
    <property type="match status" value="1"/>
</dbReference>
<dbReference type="AlphaFoldDB" id="A0A060TEJ1"/>
<dbReference type="InterPro" id="IPR013785">
    <property type="entry name" value="Aldolase_TIM"/>
</dbReference>
<gene>
    <name evidence="7" type="ORF">GNLVRS02_ARAD1D15532g</name>
</gene>
<dbReference type="GO" id="GO:0018580">
    <property type="term" value="F:nitronate monooxygenase activity"/>
    <property type="evidence" value="ECO:0007669"/>
    <property type="project" value="InterPro"/>
</dbReference>
<protein>
    <submittedName>
        <fullName evidence="7">ARAD1D15532p</fullName>
    </submittedName>
</protein>
<keyword evidence="4" id="KW-0288">FMN</keyword>
<name>A0A060TEJ1_BLAAD</name>
<evidence type="ECO:0000256" key="4">
    <source>
        <dbReference type="ARBA" id="ARBA00022643"/>
    </source>
</evidence>
<dbReference type="EMBL" id="HG937694">
    <property type="protein sequence ID" value="CDP37616.1"/>
    <property type="molecule type" value="Genomic_DNA"/>
</dbReference>
<keyword evidence="5" id="KW-0560">Oxidoreductase</keyword>
<reference evidence="7" key="2">
    <citation type="submission" date="2014-06" db="EMBL/GenBank/DDBJ databases">
        <title>The complete genome of Blastobotrys (Arxula) adeninivorans LS3 - a yeast of biotechnological interest.</title>
        <authorList>
            <person name="Kunze G."/>
            <person name="Gaillardin C."/>
            <person name="Czernicka M."/>
            <person name="Durrens P."/>
            <person name="Martin T."/>
            <person name="Boer E."/>
            <person name="Gabaldon T."/>
            <person name="Cruz J."/>
            <person name="Talla E."/>
            <person name="Marck C."/>
            <person name="Goffeau A."/>
            <person name="Barbe V."/>
            <person name="Baret P."/>
            <person name="Baronian K."/>
            <person name="Beier S."/>
            <person name="Bleykasten C."/>
            <person name="Bode R."/>
            <person name="Casaregola S."/>
            <person name="Despons L."/>
            <person name="Fairhead C."/>
            <person name="Giersberg M."/>
            <person name="Gierski P."/>
            <person name="Hahnel U."/>
            <person name="Hartmann A."/>
            <person name="Jankowska D."/>
            <person name="Jubin C."/>
            <person name="Jung P."/>
            <person name="Lafontaine I."/>
            <person name="Leh-Louis V."/>
            <person name="Lemaire M."/>
            <person name="Marcet-Houben M."/>
            <person name="Mascher M."/>
            <person name="Morel G."/>
            <person name="Richard G.-F."/>
            <person name="Riechen J."/>
            <person name="Sacerdot C."/>
            <person name="Sarkar A."/>
            <person name="Savel G."/>
            <person name="Schacherer J."/>
            <person name="Sherman D."/>
            <person name="Straub M.-L."/>
            <person name="Stein N."/>
            <person name="Thierry A."/>
            <person name="Trautwein-Schult A."/>
            <person name="Westhof E."/>
            <person name="Worch S."/>
            <person name="Dujon B."/>
            <person name="Souciet J.-L."/>
            <person name="Wincker P."/>
            <person name="Scholz U."/>
            <person name="Neuveglise N."/>
        </authorList>
    </citation>
    <scope>NUCLEOTIDE SEQUENCE</scope>
    <source>
        <strain evidence="7">LS3</strain>
    </source>
</reference>
<evidence type="ECO:0000313" key="7">
    <source>
        <dbReference type="EMBL" id="CDP37616.1"/>
    </source>
</evidence>
<evidence type="ECO:0000256" key="2">
    <source>
        <dbReference type="ARBA" id="ARBA00009881"/>
    </source>
</evidence>
<evidence type="ECO:0000256" key="1">
    <source>
        <dbReference type="ARBA" id="ARBA00001917"/>
    </source>
</evidence>
<dbReference type="PhylomeDB" id="A0A060TEJ1"/>
<organism evidence="7">
    <name type="scientific">Blastobotrys adeninivorans</name>
    <name type="common">Yeast</name>
    <name type="synonym">Arxula adeninivorans</name>
    <dbReference type="NCBI Taxonomy" id="409370"/>
    <lineage>
        <taxon>Eukaryota</taxon>
        <taxon>Fungi</taxon>
        <taxon>Dikarya</taxon>
        <taxon>Ascomycota</taxon>
        <taxon>Saccharomycotina</taxon>
        <taxon>Dipodascomycetes</taxon>
        <taxon>Dipodascales</taxon>
        <taxon>Trichomonascaceae</taxon>
        <taxon>Blastobotrys</taxon>
    </lineage>
</organism>
<dbReference type="PANTHER" id="PTHR42747">
    <property type="entry name" value="NITRONATE MONOOXYGENASE-RELATED"/>
    <property type="match status" value="1"/>
</dbReference>
<keyword evidence="3" id="KW-0285">Flavoprotein</keyword>
<evidence type="ECO:0000256" key="6">
    <source>
        <dbReference type="ARBA" id="ARBA00023033"/>
    </source>
</evidence>
<sequence length="416" mass="44957">MTMVLTNDIMIMLLIKLSIKKIMLSSLCSSSFIGTESENLENEADRYLYCQGSRLLARHPIEIAMLELLPILRAPIVQAPMAGVTKPAMVIAACKAGIIGSHGGGMLSPDQLRADIREIREAVGYKPFNINLFVLDSKYADSSYSYAFSADEKSWVDSYYEKQGLQAPSGNAPYAPDFEKQFEVIMAEKPPIASFAFGIINSDQVTALKHRNIKLVGTATNVNEAVEWARIGADAIVAQGSEAGGHRGGWLDSGVPGMGTIKLVTAIRDKVPHVPVIAAGGIVDGKKLFEAVDAGAAMAQVGTPFLFGQEAGLNSTHIRGLQEAQATAFTKGFTGRYARGVVNSFMQYAEGKPTAPYPIQNRLTQPLRADSAKRGSWESMSLWAGEGLTTLPRQVEPVATITERLAKQYNQLKSKV</sequence>
<dbReference type="CDD" id="cd04730">
    <property type="entry name" value="NPD_like"/>
    <property type="match status" value="1"/>
</dbReference>
<comment type="similarity">
    <text evidence="2">Belongs to the nitronate monooxygenase family. NMO class I subfamily.</text>
</comment>
<accession>A0A060TEJ1</accession>
<reference evidence="7" key="1">
    <citation type="submission" date="2014-02" db="EMBL/GenBank/DDBJ databases">
        <authorList>
            <person name="Genoscope - CEA"/>
        </authorList>
    </citation>
    <scope>NUCLEOTIDE SEQUENCE</scope>
    <source>
        <strain evidence="7">LS3</strain>
    </source>
</reference>
<dbReference type="Gene3D" id="3.20.20.70">
    <property type="entry name" value="Aldolase class I"/>
    <property type="match status" value="1"/>
</dbReference>
<proteinExistence type="inferred from homology"/>
<evidence type="ECO:0000256" key="5">
    <source>
        <dbReference type="ARBA" id="ARBA00023002"/>
    </source>
</evidence>